<feature type="compositionally biased region" description="Low complexity" evidence="1">
    <location>
        <begin position="18"/>
        <end position="30"/>
    </location>
</feature>
<reference evidence="2 3" key="1">
    <citation type="submission" date="2014-02" db="EMBL/GenBank/DDBJ databases">
        <title>The genome sequence of Colletotrichum nymphaeae SA-01.</title>
        <authorList>
            <person name="Baroncelli R."/>
            <person name="Thon M.R."/>
        </authorList>
    </citation>
    <scope>NUCLEOTIDE SEQUENCE [LARGE SCALE GENOMIC DNA]</scope>
    <source>
        <strain evidence="2 3">SA-01</strain>
    </source>
</reference>
<evidence type="ECO:0000313" key="2">
    <source>
        <dbReference type="EMBL" id="KXH56314.1"/>
    </source>
</evidence>
<gene>
    <name evidence="2" type="ORF">CNYM01_00194</name>
</gene>
<evidence type="ECO:0000256" key="1">
    <source>
        <dbReference type="SAM" id="MobiDB-lite"/>
    </source>
</evidence>
<dbReference type="OrthoDB" id="10528077at2759"/>
<dbReference type="AlphaFoldDB" id="A0A135U7H8"/>
<feature type="region of interest" description="Disordered" evidence="1">
    <location>
        <begin position="1"/>
        <end position="47"/>
    </location>
</feature>
<organism evidence="2 3">
    <name type="scientific">Colletotrichum nymphaeae SA-01</name>
    <dbReference type="NCBI Taxonomy" id="1460502"/>
    <lineage>
        <taxon>Eukaryota</taxon>
        <taxon>Fungi</taxon>
        <taxon>Dikarya</taxon>
        <taxon>Ascomycota</taxon>
        <taxon>Pezizomycotina</taxon>
        <taxon>Sordariomycetes</taxon>
        <taxon>Hypocreomycetidae</taxon>
        <taxon>Glomerellales</taxon>
        <taxon>Glomerellaceae</taxon>
        <taxon>Colletotrichum</taxon>
        <taxon>Colletotrichum acutatum species complex</taxon>
    </lineage>
</organism>
<feature type="region of interest" description="Disordered" evidence="1">
    <location>
        <begin position="302"/>
        <end position="324"/>
    </location>
</feature>
<proteinExistence type="predicted"/>
<feature type="compositionally biased region" description="Low complexity" evidence="1">
    <location>
        <begin position="254"/>
        <end position="265"/>
    </location>
</feature>
<comment type="caution">
    <text evidence="2">The sequence shown here is derived from an EMBL/GenBank/DDBJ whole genome shotgun (WGS) entry which is preliminary data.</text>
</comment>
<sequence length="342" mass="37743">MEGTKIHQETRYLLPDVPTSAPTLTSLTSSRPFLESSHPSRRPQFGPSLPFPNPRPLLFSSVTVSLPSNPPPTRLRIPAAVIFLSSSSAGDPRIATSNRLFPCPFVGSTDLQYCDCESPAFFTRLHHSIASDPAAPRHLRFPPPSQLISPSPIRSLRPAEPRVQSRLSRIESNSTQQQLTVTPTQLPQQLVPNTRQLSAAGFAQTLGVTAFLINHSILPANCRVETDQRHRSQRRRCVIRSATLSVVDQPDLPTPKAAPKTPPSSQTRSPLTPESLRRNLQYSISNSAKQQQVLNHQSVSNYQPPLRLTSPHGEPNTLFKPPFRSMHQPRLLSTLTTETAGI</sequence>
<keyword evidence="3" id="KW-1185">Reference proteome</keyword>
<evidence type="ECO:0000313" key="3">
    <source>
        <dbReference type="Proteomes" id="UP000070054"/>
    </source>
</evidence>
<accession>A0A135U7H8</accession>
<protein>
    <submittedName>
        <fullName evidence="2">Uncharacterized protein</fullName>
    </submittedName>
</protein>
<feature type="compositionally biased region" description="Basic and acidic residues" evidence="1">
    <location>
        <begin position="1"/>
        <end position="10"/>
    </location>
</feature>
<name>A0A135U7H8_9PEZI</name>
<dbReference type="EMBL" id="JEMN01000791">
    <property type="protein sequence ID" value="KXH56314.1"/>
    <property type="molecule type" value="Genomic_DNA"/>
</dbReference>
<feature type="region of interest" description="Disordered" evidence="1">
    <location>
        <begin position="248"/>
        <end position="274"/>
    </location>
</feature>
<dbReference type="Proteomes" id="UP000070054">
    <property type="component" value="Unassembled WGS sequence"/>
</dbReference>